<evidence type="ECO:0000256" key="1">
    <source>
        <dbReference type="SAM" id="MobiDB-lite"/>
    </source>
</evidence>
<dbReference type="OrthoDB" id="3350591at2759"/>
<accession>A0A5C2S645</accession>
<dbReference type="InterPro" id="IPR022085">
    <property type="entry name" value="OpdG"/>
</dbReference>
<name>A0A5C2S645_9APHY</name>
<reference evidence="2" key="1">
    <citation type="journal article" date="2018" name="Genome Biol. Evol.">
        <title>Genomics and development of Lentinus tigrinus, a white-rot wood-decaying mushroom with dimorphic fruiting bodies.</title>
        <authorList>
            <person name="Wu B."/>
            <person name="Xu Z."/>
            <person name="Knudson A."/>
            <person name="Carlson A."/>
            <person name="Chen N."/>
            <person name="Kovaka S."/>
            <person name="LaButti K."/>
            <person name="Lipzen A."/>
            <person name="Pennachio C."/>
            <person name="Riley R."/>
            <person name="Schakwitz W."/>
            <person name="Umezawa K."/>
            <person name="Ohm R.A."/>
            <person name="Grigoriev I.V."/>
            <person name="Nagy L.G."/>
            <person name="Gibbons J."/>
            <person name="Hibbett D."/>
        </authorList>
    </citation>
    <scope>NUCLEOTIDE SEQUENCE [LARGE SCALE GENOMIC DNA]</scope>
    <source>
        <strain evidence="2">ALCF2SS1-6</strain>
    </source>
</reference>
<evidence type="ECO:0000313" key="2">
    <source>
        <dbReference type="EMBL" id="RPD59161.1"/>
    </source>
</evidence>
<proteinExistence type="predicted"/>
<dbReference type="AlphaFoldDB" id="A0A5C2S645"/>
<dbReference type="InterPro" id="IPR053204">
    <property type="entry name" value="Oxopyrrolidines_Biosynth-assoc"/>
</dbReference>
<feature type="compositionally biased region" description="Polar residues" evidence="1">
    <location>
        <begin position="254"/>
        <end position="263"/>
    </location>
</feature>
<dbReference type="EMBL" id="ML122271">
    <property type="protein sequence ID" value="RPD59161.1"/>
    <property type="molecule type" value="Genomic_DNA"/>
</dbReference>
<organism evidence="2 3">
    <name type="scientific">Lentinus tigrinus ALCF2SS1-6</name>
    <dbReference type="NCBI Taxonomy" id="1328759"/>
    <lineage>
        <taxon>Eukaryota</taxon>
        <taxon>Fungi</taxon>
        <taxon>Dikarya</taxon>
        <taxon>Basidiomycota</taxon>
        <taxon>Agaricomycotina</taxon>
        <taxon>Agaricomycetes</taxon>
        <taxon>Polyporales</taxon>
        <taxon>Polyporaceae</taxon>
        <taxon>Lentinus</taxon>
    </lineage>
</organism>
<sequence length="341" mass="37441">MGDHAQPYIQAAIAAVKDQSLTPEEAANKVVEQCAQCVTSLSGNTTEVTQGGDTPGLESFLWSFWEHFVKIAQDDGSMHDRLARILAALKAKGSQGCDDWLVWGSPATWGDLSLFRPVTREEMNGPNPSLEGHGYYLDKSTPRTQAVLSGDLPANDPVERAFAQSRKEWLNMNTFLAKLWALDIVDEHFYGIVMMRTGLEPLSVQSTHGPSANVGSTETDDPPELGIEVAALWVKIAGAKMHACREILGPKGNPNWQANQGAPGSSGGTWDGVDGYHPDRWAHWKQLFSEVAQGNWRRNVTEAAQASVSRMHAQSSSAHTSSSLRLRWKLWRGLSVVLRLR</sequence>
<dbReference type="PANTHER" id="PTHR38797:SF4">
    <property type="entry name" value="NUCLEAR PORE COMPLEX PROTEIN NUP85"/>
    <property type="match status" value="1"/>
</dbReference>
<dbReference type="Pfam" id="PF12311">
    <property type="entry name" value="DUF3632"/>
    <property type="match status" value="1"/>
</dbReference>
<keyword evidence="3" id="KW-1185">Reference proteome</keyword>
<evidence type="ECO:0000313" key="3">
    <source>
        <dbReference type="Proteomes" id="UP000313359"/>
    </source>
</evidence>
<dbReference type="Proteomes" id="UP000313359">
    <property type="component" value="Unassembled WGS sequence"/>
</dbReference>
<feature type="region of interest" description="Disordered" evidence="1">
    <location>
        <begin position="252"/>
        <end position="272"/>
    </location>
</feature>
<protein>
    <submittedName>
        <fullName evidence="2">Uncharacterized protein</fullName>
    </submittedName>
</protein>
<dbReference type="STRING" id="1328759.A0A5C2S645"/>
<dbReference type="PANTHER" id="PTHR38797">
    <property type="entry name" value="NUCLEAR PORE COMPLEX PROTEIN NUP85-RELATED"/>
    <property type="match status" value="1"/>
</dbReference>
<gene>
    <name evidence="2" type="ORF">L227DRAFT_549467</name>
</gene>